<dbReference type="Gene3D" id="1.20.120.1220">
    <property type="match status" value="1"/>
</dbReference>
<dbReference type="GO" id="GO:0004190">
    <property type="term" value="F:aspartic-type endopeptidase activity"/>
    <property type="evidence" value="ECO:0007669"/>
    <property type="project" value="InterPro"/>
</dbReference>
<feature type="transmembrane region" description="Helical" evidence="6">
    <location>
        <begin position="57"/>
        <end position="77"/>
    </location>
</feature>
<reference evidence="9" key="1">
    <citation type="submission" date="2017-11" db="EMBL/GenBank/DDBJ databases">
        <authorList>
            <person name="Kuznetsova I."/>
            <person name="Sazanova A."/>
            <person name="Chirak E."/>
            <person name="Safronova V."/>
            <person name="Willems A."/>
        </authorList>
    </citation>
    <scope>NUCLEOTIDE SEQUENCE [LARGE SCALE GENOMIC DNA]</scope>
    <source>
        <strain evidence="9">CCBAU 03422</strain>
    </source>
</reference>
<evidence type="ECO:0000313" key="9">
    <source>
        <dbReference type="Proteomes" id="UP000241764"/>
    </source>
</evidence>
<feature type="transmembrane region" description="Helical" evidence="6">
    <location>
        <begin position="33"/>
        <end position="50"/>
    </location>
</feature>
<keyword evidence="5 6" id="KW-0472">Membrane</keyword>
<evidence type="ECO:0000256" key="3">
    <source>
        <dbReference type="ARBA" id="ARBA00022692"/>
    </source>
</evidence>
<keyword evidence="2" id="KW-1003">Cell membrane</keyword>
<evidence type="ECO:0000259" key="7">
    <source>
        <dbReference type="Pfam" id="PF01478"/>
    </source>
</evidence>
<comment type="caution">
    <text evidence="8">The sequence shown here is derived from an EMBL/GenBank/DDBJ whole genome shotgun (WGS) entry which is preliminary data.</text>
</comment>
<dbReference type="Pfam" id="PF01478">
    <property type="entry name" value="Peptidase_A24"/>
    <property type="match status" value="1"/>
</dbReference>
<dbReference type="RefSeq" id="WP_106664567.1">
    <property type="nucleotide sequence ID" value="NZ_PGGM01000005.1"/>
</dbReference>
<gene>
    <name evidence="8" type="ORF">CU103_14205</name>
</gene>
<sequence length="174" mass="18695">MIDAAILIVFPFAMAFAAVSDLLSMTIQNRVSLILIVSFAILAPLTGMALDIYAMHFVAGAVVLAATFALFAMGTMGGGDAKLMSATAVWLGWNFGLAEYLLVMSVLGGFLTMAILRYRNSHLALAYADRLEFMRRLARKDQGIPYGIALGSAGLLTFPASPMCQWVIDRLAHA</sequence>
<evidence type="ECO:0000256" key="2">
    <source>
        <dbReference type="ARBA" id="ARBA00022475"/>
    </source>
</evidence>
<name>A0A2P7BCN0_9HYPH</name>
<evidence type="ECO:0000256" key="1">
    <source>
        <dbReference type="ARBA" id="ARBA00004651"/>
    </source>
</evidence>
<feature type="transmembrane region" description="Helical" evidence="6">
    <location>
        <begin position="97"/>
        <end position="116"/>
    </location>
</feature>
<evidence type="ECO:0000256" key="4">
    <source>
        <dbReference type="ARBA" id="ARBA00022989"/>
    </source>
</evidence>
<dbReference type="OrthoDB" id="5329005at2"/>
<dbReference type="PANTHER" id="PTHR36506">
    <property type="entry name" value="PREFLAGELLIN PEPTIDASE"/>
    <property type="match status" value="1"/>
</dbReference>
<dbReference type="InterPro" id="IPR000045">
    <property type="entry name" value="Prepilin_IV_endopep_pep"/>
</dbReference>
<protein>
    <submittedName>
        <fullName evidence="8">Peptidase</fullName>
    </submittedName>
</protein>
<organism evidence="8 9">
    <name type="scientific">Phyllobacterium sophorae</name>
    <dbReference type="NCBI Taxonomy" id="1520277"/>
    <lineage>
        <taxon>Bacteria</taxon>
        <taxon>Pseudomonadati</taxon>
        <taxon>Pseudomonadota</taxon>
        <taxon>Alphaproteobacteria</taxon>
        <taxon>Hyphomicrobiales</taxon>
        <taxon>Phyllobacteriaceae</taxon>
        <taxon>Phyllobacterium</taxon>
    </lineage>
</organism>
<dbReference type="InterPro" id="IPR052218">
    <property type="entry name" value="Preflagellin_Peptidase"/>
</dbReference>
<feature type="transmembrane region" description="Helical" evidence="6">
    <location>
        <begin position="144"/>
        <end position="168"/>
    </location>
</feature>
<dbReference type="Proteomes" id="UP000241764">
    <property type="component" value="Unassembled WGS sequence"/>
</dbReference>
<proteinExistence type="predicted"/>
<dbReference type="AlphaFoldDB" id="A0A2P7BCN0"/>
<keyword evidence="9" id="KW-1185">Reference proteome</keyword>
<comment type="subcellular location">
    <subcellularLocation>
        <location evidence="1">Cell membrane</location>
        <topology evidence="1">Multi-pass membrane protein</topology>
    </subcellularLocation>
</comment>
<evidence type="ECO:0000256" key="6">
    <source>
        <dbReference type="SAM" id="Phobius"/>
    </source>
</evidence>
<keyword evidence="3 6" id="KW-0812">Transmembrane</keyword>
<dbReference type="GO" id="GO:0005886">
    <property type="term" value="C:plasma membrane"/>
    <property type="evidence" value="ECO:0007669"/>
    <property type="project" value="UniProtKB-SubCell"/>
</dbReference>
<dbReference type="PANTHER" id="PTHR36506:SF1">
    <property type="entry name" value="PREFLAGELLIN PEPTIDASE"/>
    <property type="match status" value="1"/>
</dbReference>
<dbReference type="EMBL" id="PGGM01000005">
    <property type="protein sequence ID" value="PSH64179.1"/>
    <property type="molecule type" value="Genomic_DNA"/>
</dbReference>
<evidence type="ECO:0000313" key="8">
    <source>
        <dbReference type="EMBL" id="PSH64179.1"/>
    </source>
</evidence>
<accession>A0A2P7BCN0</accession>
<keyword evidence="4 6" id="KW-1133">Transmembrane helix</keyword>
<feature type="domain" description="Prepilin type IV endopeptidase peptidase" evidence="7">
    <location>
        <begin position="8"/>
        <end position="112"/>
    </location>
</feature>
<evidence type="ECO:0000256" key="5">
    <source>
        <dbReference type="ARBA" id="ARBA00023136"/>
    </source>
</evidence>